<evidence type="ECO:0000256" key="1">
    <source>
        <dbReference type="SAM" id="MobiDB-lite"/>
    </source>
</evidence>
<feature type="region of interest" description="Disordered" evidence="1">
    <location>
        <begin position="272"/>
        <end position="336"/>
    </location>
</feature>
<feature type="region of interest" description="Disordered" evidence="1">
    <location>
        <begin position="107"/>
        <end position="155"/>
    </location>
</feature>
<feature type="compositionally biased region" description="Low complexity" evidence="1">
    <location>
        <begin position="309"/>
        <end position="332"/>
    </location>
</feature>
<evidence type="ECO:0000313" key="2">
    <source>
        <dbReference type="Proteomes" id="UP000046392"/>
    </source>
</evidence>
<evidence type="ECO:0000313" key="3">
    <source>
        <dbReference type="WBParaSite" id="SPAL_0001485300.1"/>
    </source>
</evidence>
<keyword evidence="2" id="KW-1185">Reference proteome</keyword>
<protein>
    <submittedName>
        <fullName evidence="3">Bromo domain-containing protein</fullName>
    </submittedName>
</protein>
<dbReference type="WBParaSite" id="SPAL_0001485300.1">
    <property type="protein sequence ID" value="SPAL_0001485300.1"/>
    <property type="gene ID" value="SPAL_0001485300"/>
</dbReference>
<proteinExistence type="predicted"/>
<name>A0A0N5CAD1_STREA</name>
<sequence>MGPYEEKENGTYKITRSNNPSEAVTMCNIRELCVANSGDEIAKDAAPEGSKISENDITGVLLGPSPNSTLPENEEEPINVNKRIDETQNNNSNIANNTQTPAVETTTLVQTSSPVVAENSPVQNPSNIPESESEDTTTQTPSNLPQTLSTQPSEILTESGSGVEITTKNNDIQTTVIQSSVESSTSSGNLKNEEAAITTTAAPSNTTIPENLTGSTPTFTTPSNEITTSPVINQETTTSIGVPLNKSAEIDTSTENTNNGQINLNNETITTSTTTVVPGSESKEFDNSNESGDLTTKLQDAPEVSTTATTTISNQIDTQQQQNNTTNNNIPQESPSTTVSIIGEVTNTTTSVNIDTTTIPQTTTLINNNNNQSIPNTSTPETINKFLASHELDNSKENKEIINQINNDNGKTNNCGDSHKDLSICDSYMNEYLNRVETWARQRNDTLDNQLWKACSLLRKVPHVPTLCCHIFNFKCGSHVTRPPTTTTTVSSLV</sequence>
<dbReference type="Proteomes" id="UP000046392">
    <property type="component" value="Unplaced"/>
</dbReference>
<dbReference type="AlphaFoldDB" id="A0A0N5CAD1"/>
<accession>A0A0N5CAD1</accession>
<feature type="compositionally biased region" description="Polar residues" evidence="1">
    <location>
        <begin position="288"/>
        <end position="308"/>
    </location>
</feature>
<feature type="compositionally biased region" description="Polar residues" evidence="1">
    <location>
        <begin position="197"/>
        <end position="226"/>
    </location>
</feature>
<dbReference type="PANTHER" id="PTHR36516:SF6">
    <property type="entry name" value="DOMON DOMAIN-CONTAINING PROTEIN"/>
    <property type="match status" value="1"/>
</dbReference>
<feature type="region of interest" description="Disordered" evidence="1">
    <location>
        <begin position="183"/>
        <end position="226"/>
    </location>
</feature>
<organism evidence="2 3">
    <name type="scientific">Strongyloides papillosus</name>
    <name type="common">Intestinal threadworm</name>
    <dbReference type="NCBI Taxonomy" id="174720"/>
    <lineage>
        <taxon>Eukaryota</taxon>
        <taxon>Metazoa</taxon>
        <taxon>Ecdysozoa</taxon>
        <taxon>Nematoda</taxon>
        <taxon>Chromadorea</taxon>
        <taxon>Rhabditida</taxon>
        <taxon>Tylenchina</taxon>
        <taxon>Panagrolaimomorpha</taxon>
        <taxon>Strongyloidoidea</taxon>
        <taxon>Strongyloididae</taxon>
        <taxon>Strongyloides</taxon>
    </lineage>
</organism>
<reference evidence="3" key="1">
    <citation type="submission" date="2017-02" db="UniProtKB">
        <authorList>
            <consortium name="WormBaseParasite"/>
        </authorList>
    </citation>
    <scope>IDENTIFICATION</scope>
</reference>
<dbReference type="PANTHER" id="PTHR36516">
    <property type="entry name" value="PROTEIN CBG04168-RELATED"/>
    <property type="match status" value="1"/>
</dbReference>